<keyword evidence="7" id="KW-1133">Transmembrane helix</keyword>
<dbReference type="AlphaFoldDB" id="A0A9D1GRR8"/>
<feature type="transmembrane region" description="Helical" evidence="7">
    <location>
        <begin position="35"/>
        <end position="56"/>
    </location>
</feature>
<evidence type="ECO:0000259" key="8">
    <source>
        <dbReference type="Pfam" id="PF10502"/>
    </source>
</evidence>
<dbReference type="GO" id="GO:0005886">
    <property type="term" value="C:plasma membrane"/>
    <property type="evidence" value="ECO:0007669"/>
    <property type="project" value="UniProtKB-SubCell"/>
</dbReference>
<dbReference type="PRINTS" id="PR00727">
    <property type="entry name" value="LEADERPTASE"/>
</dbReference>
<dbReference type="SUPFAM" id="SSF51306">
    <property type="entry name" value="LexA/Signal peptidase"/>
    <property type="match status" value="1"/>
</dbReference>
<comment type="similarity">
    <text evidence="3 7">Belongs to the peptidase S26 family.</text>
</comment>
<keyword evidence="7" id="KW-0472">Membrane</keyword>
<dbReference type="GO" id="GO:0006465">
    <property type="term" value="P:signal peptide processing"/>
    <property type="evidence" value="ECO:0007669"/>
    <property type="project" value="InterPro"/>
</dbReference>
<comment type="caution">
    <text evidence="7">Lacks conserved residue(s) required for the propagation of feature annotation.</text>
</comment>
<dbReference type="PROSITE" id="PS00761">
    <property type="entry name" value="SPASE_I_3"/>
    <property type="match status" value="1"/>
</dbReference>
<dbReference type="CDD" id="cd06530">
    <property type="entry name" value="S26_SPase_I"/>
    <property type="match status" value="1"/>
</dbReference>
<dbReference type="InterPro" id="IPR000223">
    <property type="entry name" value="Pept_S26A_signal_pept_1"/>
</dbReference>
<organism evidence="9 10">
    <name type="scientific">Candidatus Pelethenecus faecipullorum</name>
    <dbReference type="NCBI Taxonomy" id="2840900"/>
    <lineage>
        <taxon>Bacteria</taxon>
        <taxon>Bacillati</taxon>
        <taxon>Mycoplasmatota</taxon>
        <taxon>Mollicutes</taxon>
        <taxon>Candidatus Pelethenecus</taxon>
    </lineage>
</organism>
<evidence type="ECO:0000313" key="10">
    <source>
        <dbReference type="Proteomes" id="UP000886758"/>
    </source>
</evidence>
<dbReference type="NCBIfam" id="TIGR02227">
    <property type="entry name" value="sigpep_I_bact"/>
    <property type="match status" value="1"/>
</dbReference>
<dbReference type="PANTHER" id="PTHR43390:SF1">
    <property type="entry name" value="CHLOROPLAST PROCESSING PEPTIDASE"/>
    <property type="match status" value="1"/>
</dbReference>
<evidence type="ECO:0000256" key="5">
    <source>
        <dbReference type="ARBA" id="ARBA00022801"/>
    </source>
</evidence>
<evidence type="ECO:0000256" key="4">
    <source>
        <dbReference type="ARBA" id="ARBA00013208"/>
    </source>
</evidence>
<dbReference type="InterPro" id="IPR019533">
    <property type="entry name" value="Peptidase_S26"/>
</dbReference>
<dbReference type="Proteomes" id="UP000886758">
    <property type="component" value="Unassembled WGS sequence"/>
</dbReference>
<comment type="subcellular location">
    <subcellularLocation>
        <location evidence="2">Cell membrane</location>
        <topology evidence="2">Single-pass type II membrane protein</topology>
    </subcellularLocation>
    <subcellularLocation>
        <location evidence="7">Membrane</location>
        <topology evidence="7">Single-pass type II membrane protein</topology>
    </subcellularLocation>
</comment>
<accession>A0A9D1GRR8</accession>
<evidence type="ECO:0000313" key="9">
    <source>
        <dbReference type="EMBL" id="HIT50482.1"/>
    </source>
</evidence>
<sequence>MKKSKKLELKNSLENNEYVLENNEFLFRKLMFNPLLRIGGMLILLIFSLLNNERIIHLAKITSNSLVSNEWMFGPVTYYTVLGVTIGLCLLTSLAVVLAKPHLDMASISVLRTTYRIFSVYDLVVFILSTFVCLFFIVMILLTPCNISGNSMNNTFQDGDRVLIWNIGYQPVRNDVVVFDATDYSSASSQTFFIKRIIAKENDRIDYQVKDAHSGWLYVNDLYVQEVFKWEYENLYPEGLSFSNSFLMPKDKILVMGDNRSNSTDSRSFGLVDEKDIVGKVLFRFYPFQKIGNPSPEILH</sequence>
<dbReference type="GO" id="GO:0004252">
    <property type="term" value="F:serine-type endopeptidase activity"/>
    <property type="evidence" value="ECO:0007669"/>
    <property type="project" value="InterPro"/>
</dbReference>
<comment type="caution">
    <text evidence="9">The sequence shown here is derived from an EMBL/GenBank/DDBJ whole genome shotgun (WGS) entry which is preliminary data.</text>
</comment>
<keyword evidence="7" id="KW-0645">Protease</keyword>
<feature type="domain" description="Peptidase S26" evidence="8">
    <location>
        <begin position="122"/>
        <end position="286"/>
    </location>
</feature>
<evidence type="ECO:0000256" key="2">
    <source>
        <dbReference type="ARBA" id="ARBA00004401"/>
    </source>
</evidence>
<proteinExistence type="inferred from homology"/>
<dbReference type="EC" id="3.4.21.89" evidence="4 7"/>
<keyword evidence="7" id="KW-0812">Transmembrane</keyword>
<keyword evidence="5 7" id="KW-0378">Hydrolase</keyword>
<comment type="catalytic activity">
    <reaction evidence="1 7">
        <text>Cleavage of hydrophobic, N-terminal signal or leader sequences from secreted and periplasmic proteins.</text>
        <dbReference type="EC" id="3.4.21.89"/>
    </reaction>
</comment>
<dbReference type="EMBL" id="DVLF01000175">
    <property type="protein sequence ID" value="HIT50482.1"/>
    <property type="molecule type" value="Genomic_DNA"/>
</dbReference>
<gene>
    <name evidence="9" type="primary">lepB</name>
    <name evidence="9" type="ORF">IAD46_05585</name>
</gene>
<dbReference type="Pfam" id="PF10502">
    <property type="entry name" value="Peptidase_S26"/>
    <property type="match status" value="1"/>
</dbReference>
<evidence type="ECO:0000256" key="1">
    <source>
        <dbReference type="ARBA" id="ARBA00000677"/>
    </source>
</evidence>
<reference evidence="9" key="2">
    <citation type="journal article" date="2021" name="PeerJ">
        <title>Extensive microbial diversity within the chicken gut microbiome revealed by metagenomics and culture.</title>
        <authorList>
            <person name="Gilroy R."/>
            <person name="Ravi A."/>
            <person name="Getino M."/>
            <person name="Pursley I."/>
            <person name="Horton D.L."/>
            <person name="Alikhan N.F."/>
            <person name="Baker D."/>
            <person name="Gharbi K."/>
            <person name="Hall N."/>
            <person name="Watson M."/>
            <person name="Adriaenssens E.M."/>
            <person name="Foster-Nyarko E."/>
            <person name="Jarju S."/>
            <person name="Secka A."/>
            <person name="Antonio M."/>
            <person name="Oren A."/>
            <person name="Chaudhuri R.R."/>
            <person name="La Ragione R."/>
            <person name="Hildebrand F."/>
            <person name="Pallen M.J."/>
        </authorList>
    </citation>
    <scope>NUCLEOTIDE SEQUENCE</scope>
    <source>
        <strain evidence="9">ChiW17-6978</strain>
    </source>
</reference>
<dbReference type="GO" id="GO:0009003">
    <property type="term" value="F:signal peptidase activity"/>
    <property type="evidence" value="ECO:0007669"/>
    <property type="project" value="UniProtKB-EC"/>
</dbReference>
<dbReference type="InterPro" id="IPR036286">
    <property type="entry name" value="LexA/Signal_pep-like_sf"/>
</dbReference>
<feature type="active site" evidence="6">
    <location>
        <position position="195"/>
    </location>
</feature>
<dbReference type="InterPro" id="IPR019758">
    <property type="entry name" value="Pept_S26A_signal_pept_1_CS"/>
</dbReference>
<reference evidence="9" key="1">
    <citation type="submission" date="2020-10" db="EMBL/GenBank/DDBJ databases">
        <authorList>
            <person name="Gilroy R."/>
        </authorList>
    </citation>
    <scope>NUCLEOTIDE SEQUENCE</scope>
    <source>
        <strain evidence="9">ChiW17-6978</strain>
    </source>
</reference>
<evidence type="ECO:0000256" key="3">
    <source>
        <dbReference type="ARBA" id="ARBA00009370"/>
    </source>
</evidence>
<dbReference type="Gene3D" id="2.10.109.10">
    <property type="entry name" value="Umud Fragment, subunit A"/>
    <property type="match status" value="1"/>
</dbReference>
<evidence type="ECO:0000256" key="7">
    <source>
        <dbReference type="RuleBase" id="RU362042"/>
    </source>
</evidence>
<feature type="transmembrane region" description="Helical" evidence="7">
    <location>
        <begin position="120"/>
        <end position="142"/>
    </location>
</feature>
<name>A0A9D1GRR8_9MOLU</name>
<dbReference type="PANTHER" id="PTHR43390">
    <property type="entry name" value="SIGNAL PEPTIDASE I"/>
    <property type="match status" value="1"/>
</dbReference>
<feature type="active site" evidence="6">
    <location>
        <position position="151"/>
    </location>
</feature>
<feature type="transmembrane region" description="Helical" evidence="7">
    <location>
        <begin position="76"/>
        <end position="99"/>
    </location>
</feature>
<evidence type="ECO:0000256" key="6">
    <source>
        <dbReference type="PIRSR" id="PIRSR600223-1"/>
    </source>
</evidence>
<protein>
    <recommendedName>
        <fullName evidence="4 7">Signal peptidase I</fullName>
        <ecNumber evidence="4 7">3.4.21.89</ecNumber>
    </recommendedName>
</protein>